<evidence type="ECO:0000313" key="3">
    <source>
        <dbReference type="Proteomes" id="UP000190449"/>
    </source>
</evidence>
<proteinExistence type="predicted"/>
<dbReference type="AlphaFoldDB" id="A0A1T4REE5"/>
<protein>
    <recommendedName>
        <fullName evidence="4">MotA/TolQ/ExbB proton channel domain-containing protein</fullName>
    </recommendedName>
</protein>
<keyword evidence="1" id="KW-1133">Transmembrane helix</keyword>
<keyword evidence="1" id="KW-0472">Membrane</keyword>
<feature type="transmembrane region" description="Helical" evidence="1">
    <location>
        <begin position="85"/>
        <end position="106"/>
    </location>
</feature>
<feature type="transmembrane region" description="Helical" evidence="1">
    <location>
        <begin position="126"/>
        <end position="150"/>
    </location>
</feature>
<dbReference type="EMBL" id="FUWU01000070">
    <property type="protein sequence ID" value="SKA13991.1"/>
    <property type="molecule type" value="Genomic_DNA"/>
</dbReference>
<keyword evidence="1" id="KW-0812">Transmembrane</keyword>
<gene>
    <name evidence="2" type="ORF">SAMN02745108_02661</name>
</gene>
<dbReference type="RefSeq" id="WP_078777332.1">
    <property type="nucleotide sequence ID" value="NZ_FUWU01000070.1"/>
</dbReference>
<evidence type="ECO:0000313" key="2">
    <source>
        <dbReference type="EMBL" id="SKA13991.1"/>
    </source>
</evidence>
<accession>A0A1T4REE5</accession>
<sequence length="455" mass="49930">MEYLYYLIPSDSIQLVFLIVIAGLSFGTAAWLLLTANEKAWEKVWQNGTFDDKMDDLSAEHGSVIELADAVALPSEKFAEVLPSMLLVIGLLGTFLGVGVALNAAADVLDNKNVEPAELLAKMMPMLGGLGALFKSSIYGIIFFFLFTLWRSKFGRNKERFNWCVKQCNNQLKLKNSFAAASTNKIVKALSDMQESLGKNLGDCIRNSLLNSLESGFGSLEKGILLMNKNLCKTLEETVVERFKALEGEFQELVDETKRMTDKIVSVSTNITKMTKEMDSLSTSMKNEFESVSESADKMGTAAASLTKSVDDFTPAVTNTLNSIQTQFVESINASSSVMEQAGDSIRQAVVTMADESQKGQKKLNDTLDVFEKNIRVSLKDIKDATTTMGVVSGDQIHVMEGLKDGIEERLSSISRANLKISSEMNKLPGNIAEILAKTLNRVPSEKENDLSRKG</sequence>
<dbReference type="STRING" id="28122.SAMN02745108_02661"/>
<feature type="transmembrane region" description="Helical" evidence="1">
    <location>
        <begin position="12"/>
        <end position="34"/>
    </location>
</feature>
<evidence type="ECO:0008006" key="4">
    <source>
        <dbReference type="Google" id="ProtNLM"/>
    </source>
</evidence>
<dbReference type="Proteomes" id="UP000190449">
    <property type="component" value="Unassembled WGS sequence"/>
</dbReference>
<dbReference type="Gene3D" id="1.20.1270.60">
    <property type="entry name" value="Arfaptin homology (AH) domain/BAR domain"/>
    <property type="match status" value="1"/>
</dbReference>
<name>A0A1T4REE5_9BACT</name>
<evidence type="ECO:0000256" key="1">
    <source>
        <dbReference type="SAM" id="Phobius"/>
    </source>
</evidence>
<dbReference type="InterPro" id="IPR027267">
    <property type="entry name" value="AH/BAR_dom_sf"/>
</dbReference>
<reference evidence="2 3" key="1">
    <citation type="submission" date="2017-02" db="EMBL/GenBank/DDBJ databases">
        <authorList>
            <person name="Peterson S.W."/>
        </authorList>
    </citation>
    <scope>NUCLEOTIDE SEQUENCE [LARGE SCALE GENOMIC DNA]</scope>
    <source>
        <strain evidence="2 3">ATCC 43854</strain>
    </source>
</reference>
<organism evidence="2 3">
    <name type="scientific">Fibrobacter intestinalis</name>
    <dbReference type="NCBI Taxonomy" id="28122"/>
    <lineage>
        <taxon>Bacteria</taxon>
        <taxon>Pseudomonadati</taxon>
        <taxon>Fibrobacterota</taxon>
        <taxon>Fibrobacteria</taxon>
        <taxon>Fibrobacterales</taxon>
        <taxon>Fibrobacteraceae</taxon>
        <taxon>Fibrobacter</taxon>
    </lineage>
</organism>